<dbReference type="Pfam" id="PF07494">
    <property type="entry name" value="Reg_prop"/>
    <property type="match status" value="1"/>
</dbReference>
<dbReference type="InterPro" id="IPR011110">
    <property type="entry name" value="Reg_prop"/>
</dbReference>
<dbReference type="EMBL" id="AUZX01007108">
    <property type="protein sequence ID" value="EQD60783.1"/>
    <property type="molecule type" value="Genomic_DNA"/>
</dbReference>
<gene>
    <name evidence="1" type="ORF">B1A_09984</name>
</gene>
<feature type="non-terminal residue" evidence="1">
    <location>
        <position position="72"/>
    </location>
</feature>
<evidence type="ECO:0000313" key="1">
    <source>
        <dbReference type="EMBL" id="EQD60783.1"/>
    </source>
</evidence>
<protein>
    <submittedName>
        <fullName evidence="1">Uncharacterized protein</fullName>
    </submittedName>
</protein>
<dbReference type="Gene3D" id="2.130.10.10">
    <property type="entry name" value="YVTN repeat-like/Quinoprotein amine dehydrogenase"/>
    <property type="match status" value="1"/>
</dbReference>
<accession>T1AWM7</accession>
<comment type="caution">
    <text evidence="1">The sequence shown here is derived from an EMBL/GenBank/DDBJ whole genome shotgun (WGS) entry which is preliminary data.</text>
</comment>
<reference evidence="1" key="1">
    <citation type="submission" date="2013-08" db="EMBL/GenBank/DDBJ databases">
        <authorList>
            <person name="Mendez C."/>
            <person name="Richter M."/>
            <person name="Ferrer M."/>
            <person name="Sanchez J."/>
        </authorList>
    </citation>
    <scope>NUCLEOTIDE SEQUENCE</scope>
</reference>
<reference evidence="1" key="2">
    <citation type="journal article" date="2014" name="ISME J.">
        <title>Microbial stratification in low pH oxic and suboxic macroscopic growths along an acid mine drainage.</title>
        <authorList>
            <person name="Mendez-Garcia C."/>
            <person name="Mesa V."/>
            <person name="Sprenger R.R."/>
            <person name="Richter M."/>
            <person name="Diez M.S."/>
            <person name="Solano J."/>
            <person name="Bargiela R."/>
            <person name="Golyshina O.V."/>
            <person name="Manteca A."/>
            <person name="Ramos J.L."/>
            <person name="Gallego J.R."/>
            <person name="Llorente I."/>
            <person name="Martins Dos Santos V.A."/>
            <person name="Jensen O.N."/>
            <person name="Pelaez A.I."/>
            <person name="Sanchez J."/>
            <person name="Ferrer M."/>
        </authorList>
    </citation>
    <scope>NUCLEOTIDE SEQUENCE</scope>
</reference>
<feature type="non-terminal residue" evidence="1">
    <location>
        <position position="1"/>
    </location>
</feature>
<organism evidence="1">
    <name type="scientific">mine drainage metagenome</name>
    <dbReference type="NCBI Taxonomy" id="410659"/>
    <lineage>
        <taxon>unclassified sequences</taxon>
        <taxon>metagenomes</taxon>
        <taxon>ecological metagenomes</taxon>
    </lineage>
</organism>
<name>T1AWM7_9ZZZZ</name>
<sequence length="72" mass="7986">AGALPNPGVYSLYRDAQGALWIGTRGGVALWRQGRLSLPPVLAPLRAWQINLIDEYPRGTYWFGTQGGLYRL</sequence>
<dbReference type="AlphaFoldDB" id="T1AWM7"/>
<proteinExistence type="predicted"/>
<dbReference type="InterPro" id="IPR015943">
    <property type="entry name" value="WD40/YVTN_repeat-like_dom_sf"/>
</dbReference>